<sequence length="231" mass="26029">MNKIFLALIVCLTSVMVTHAAPKTPKYNNKQIALFSYTLSLDQPVREVLNKHLSLFEANPKVDPIERKLRNQIYYLLKERLEKEIGLVFLPIESFQNAISYDNFGFPSDNISRVIRVGTSRLYYKIEITISSGDQSSSGNSSRKNKTSKNEELEALNIFRPSISILMTIFNNKGIIPIDKFQGIGSAIEALPTDATLLNGLVNEEPYEERNNLMGVANEAVTDLIVNMQLK</sequence>
<evidence type="ECO:0000256" key="1">
    <source>
        <dbReference type="SAM" id="SignalP"/>
    </source>
</evidence>
<keyword evidence="1" id="KW-0732">Signal</keyword>
<dbReference type="STRING" id="1640674.SAMN05216323_100212"/>
<organism evidence="2 3">
    <name type="scientific">Williamwhitmania taraxaci</name>
    <dbReference type="NCBI Taxonomy" id="1640674"/>
    <lineage>
        <taxon>Bacteria</taxon>
        <taxon>Pseudomonadati</taxon>
        <taxon>Bacteroidota</taxon>
        <taxon>Bacteroidia</taxon>
        <taxon>Bacteroidales</taxon>
        <taxon>Williamwhitmaniaceae</taxon>
        <taxon>Williamwhitmania</taxon>
    </lineage>
</organism>
<dbReference type="RefSeq" id="WP_125869716.1">
    <property type="nucleotide sequence ID" value="NZ_FMYP01000002.1"/>
</dbReference>
<evidence type="ECO:0000313" key="2">
    <source>
        <dbReference type="EMBL" id="SDB82617.1"/>
    </source>
</evidence>
<dbReference type="Proteomes" id="UP000199452">
    <property type="component" value="Unassembled WGS sequence"/>
</dbReference>
<dbReference type="EMBL" id="FMYP01000002">
    <property type="protein sequence ID" value="SDB82617.1"/>
    <property type="molecule type" value="Genomic_DNA"/>
</dbReference>
<feature type="signal peptide" evidence="1">
    <location>
        <begin position="1"/>
        <end position="20"/>
    </location>
</feature>
<dbReference type="AlphaFoldDB" id="A0A1G6GKU4"/>
<proteinExistence type="predicted"/>
<protein>
    <submittedName>
        <fullName evidence="2">Uncharacterized protein</fullName>
    </submittedName>
</protein>
<evidence type="ECO:0000313" key="3">
    <source>
        <dbReference type="Proteomes" id="UP000199452"/>
    </source>
</evidence>
<accession>A0A1G6GKU4</accession>
<name>A0A1G6GKU4_9BACT</name>
<keyword evidence="3" id="KW-1185">Reference proteome</keyword>
<gene>
    <name evidence="2" type="ORF">SAMN05216323_100212</name>
</gene>
<feature type="chain" id="PRO_5011602754" evidence="1">
    <location>
        <begin position="21"/>
        <end position="231"/>
    </location>
</feature>
<reference evidence="2 3" key="1">
    <citation type="submission" date="2016-09" db="EMBL/GenBank/DDBJ databases">
        <authorList>
            <person name="Capua I."/>
            <person name="De Benedictis P."/>
            <person name="Joannis T."/>
            <person name="Lombin L.H."/>
            <person name="Cattoli G."/>
        </authorList>
    </citation>
    <scope>NUCLEOTIDE SEQUENCE [LARGE SCALE GENOMIC DNA]</scope>
    <source>
        <strain evidence="2 3">A7P-90m</strain>
    </source>
</reference>